<dbReference type="Proteomes" id="UP000199580">
    <property type="component" value="Unassembled WGS sequence"/>
</dbReference>
<gene>
    <name evidence="3" type="ORF">SAMN04487935_1103</name>
</gene>
<evidence type="ECO:0000259" key="2">
    <source>
        <dbReference type="Pfam" id="PF08327"/>
    </source>
</evidence>
<dbReference type="SUPFAM" id="SSF55961">
    <property type="entry name" value="Bet v1-like"/>
    <property type="match status" value="1"/>
</dbReference>
<dbReference type="InterPro" id="IPR023393">
    <property type="entry name" value="START-like_dom_sf"/>
</dbReference>
<protein>
    <submittedName>
        <fullName evidence="3">Activator of Hsp90 ATPase homolog 1-like protein</fullName>
    </submittedName>
</protein>
<dbReference type="RefSeq" id="WP_091394591.1">
    <property type="nucleotide sequence ID" value="NZ_BKAI01000003.1"/>
</dbReference>
<accession>A0A1G8UYX0</accession>
<comment type="similarity">
    <text evidence="1">Belongs to the AHA1 family.</text>
</comment>
<evidence type="ECO:0000313" key="3">
    <source>
        <dbReference type="EMBL" id="SDJ58784.1"/>
    </source>
</evidence>
<evidence type="ECO:0000313" key="4">
    <source>
        <dbReference type="Proteomes" id="UP000199580"/>
    </source>
</evidence>
<name>A0A1G8UYX0_9FLAO</name>
<dbReference type="Pfam" id="PF08327">
    <property type="entry name" value="AHSA1"/>
    <property type="match status" value="1"/>
</dbReference>
<dbReference type="AlphaFoldDB" id="A0A1G8UYX0"/>
<dbReference type="CDD" id="cd07814">
    <property type="entry name" value="SRPBCC_CalC_Aha1-like"/>
    <property type="match status" value="1"/>
</dbReference>
<dbReference type="OrthoDB" id="2355173at2"/>
<reference evidence="3 4" key="1">
    <citation type="submission" date="2016-10" db="EMBL/GenBank/DDBJ databases">
        <authorList>
            <person name="de Groot N.N."/>
        </authorList>
    </citation>
    <scope>NUCLEOTIDE SEQUENCE [LARGE SCALE GENOMIC DNA]</scope>
    <source>
        <strain evidence="3 4">CGMCC 1.10076</strain>
    </source>
</reference>
<feature type="domain" description="Activator of Hsp90 ATPase homologue 1/2-like C-terminal" evidence="2">
    <location>
        <begin position="12"/>
        <end position="141"/>
    </location>
</feature>
<dbReference type="Gene3D" id="3.30.530.20">
    <property type="match status" value="1"/>
</dbReference>
<proteinExistence type="inferred from homology"/>
<dbReference type="EMBL" id="FNEZ01000002">
    <property type="protein sequence ID" value="SDJ58784.1"/>
    <property type="molecule type" value="Genomic_DNA"/>
</dbReference>
<evidence type="ECO:0000256" key="1">
    <source>
        <dbReference type="ARBA" id="ARBA00006817"/>
    </source>
</evidence>
<keyword evidence="4" id="KW-1185">Reference proteome</keyword>
<dbReference type="STRING" id="1128970.SAMN04487935_1103"/>
<sequence>MKTIKKTVTITAPKEKVWNVLVEDELNRLWFAEFSPGSHAITDWIEGHKVTFVDDSKRGIIGKIAEKHPYEMLSITYDGIYSDGEEDFDSDEAQKVKGAYEKYFLTEENGATTLSIESDMGEEYFDMMSEAWDKALEKIETLSLT</sequence>
<organism evidence="3 4">
    <name type="scientific">Flavobacterium noncentrifugens</name>
    <dbReference type="NCBI Taxonomy" id="1128970"/>
    <lineage>
        <taxon>Bacteria</taxon>
        <taxon>Pseudomonadati</taxon>
        <taxon>Bacteroidota</taxon>
        <taxon>Flavobacteriia</taxon>
        <taxon>Flavobacteriales</taxon>
        <taxon>Flavobacteriaceae</taxon>
        <taxon>Flavobacterium</taxon>
    </lineage>
</organism>
<dbReference type="InterPro" id="IPR013538">
    <property type="entry name" value="ASHA1/2-like_C"/>
</dbReference>